<accession>A0A6J8ETH8</accession>
<keyword evidence="3" id="KW-1185">Reference proteome</keyword>
<organism evidence="2 3">
    <name type="scientific">Mytilus coruscus</name>
    <name type="common">Sea mussel</name>
    <dbReference type="NCBI Taxonomy" id="42192"/>
    <lineage>
        <taxon>Eukaryota</taxon>
        <taxon>Metazoa</taxon>
        <taxon>Spiralia</taxon>
        <taxon>Lophotrochozoa</taxon>
        <taxon>Mollusca</taxon>
        <taxon>Bivalvia</taxon>
        <taxon>Autobranchia</taxon>
        <taxon>Pteriomorphia</taxon>
        <taxon>Mytilida</taxon>
        <taxon>Mytiloidea</taxon>
        <taxon>Mytilidae</taxon>
        <taxon>Mytilinae</taxon>
        <taxon>Mytilus</taxon>
    </lineage>
</organism>
<evidence type="ECO:0000313" key="2">
    <source>
        <dbReference type="EMBL" id="CAC5423894.1"/>
    </source>
</evidence>
<dbReference type="EMBL" id="CACVKT020009908">
    <property type="protein sequence ID" value="CAC5423894.1"/>
    <property type="molecule type" value="Genomic_DNA"/>
</dbReference>
<sequence length="190" mass="21709">MTFQEDKNQIAEDATKDITKLNKQRYPLLTLVSLMKYQRKSNTRNGVLNVSFKGSVGLKENSDITNSIDNTILTSKDKLYTSILETLTNKISDIGRQLNLTYSENMDIIGTQTALSGEARTKLSSKSKEINEQFTHKLKVFTASLKPRNGNQNYQTRTDNQRYQKKTWTKPKADKNLLKELQDLVAKLNN</sequence>
<evidence type="ECO:0000256" key="1">
    <source>
        <dbReference type="SAM" id="MobiDB-lite"/>
    </source>
</evidence>
<reference evidence="2 3" key="1">
    <citation type="submission" date="2020-06" db="EMBL/GenBank/DDBJ databases">
        <authorList>
            <person name="Li R."/>
            <person name="Bekaert M."/>
        </authorList>
    </citation>
    <scope>NUCLEOTIDE SEQUENCE [LARGE SCALE GENOMIC DNA]</scope>
    <source>
        <strain evidence="3">wild</strain>
    </source>
</reference>
<proteinExistence type="predicted"/>
<feature type="region of interest" description="Disordered" evidence="1">
    <location>
        <begin position="147"/>
        <end position="166"/>
    </location>
</feature>
<dbReference type="Proteomes" id="UP000507470">
    <property type="component" value="Unassembled WGS sequence"/>
</dbReference>
<dbReference type="AlphaFoldDB" id="A0A6J8ETH8"/>
<feature type="compositionally biased region" description="Polar residues" evidence="1">
    <location>
        <begin position="149"/>
        <end position="158"/>
    </location>
</feature>
<protein>
    <submittedName>
        <fullName evidence="2">Uncharacterized protein</fullName>
    </submittedName>
</protein>
<name>A0A6J8ETH8_MYTCO</name>
<gene>
    <name evidence="2" type="ORF">MCOR_55855</name>
</gene>
<evidence type="ECO:0000313" key="3">
    <source>
        <dbReference type="Proteomes" id="UP000507470"/>
    </source>
</evidence>